<gene>
    <name evidence="2" type="ORF">Thimo_3124</name>
</gene>
<organism evidence="2 3">
    <name type="scientific">Thioflavicoccus mobilis 8321</name>
    <dbReference type="NCBI Taxonomy" id="765912"/>
    <lineage>
        <taxon>Bacteria</taxon>
        <taxon>Pseudomonadati</taxon>
        <taxon>Pseudomonadota</taxon>
        <taxon>Gammaproteobacteria</taxon>
        <taxon>Chromatiales</taxon>
        <taxon>Chromatiaceae</taxon>
        <taxon>Thioflavicoccus</taxon>
    </lineage>
</organism>
<dbReference type="Pfam" id="PF01575">
    <property type="entry name" value="MaoC_dehydratas"/>
    <property type="match status" value="1"/>
</dbReference>
<keyword evidence="3" id="KW-1185">Reference proteome</keyword>
<dbReference type="Proteomes" id="UP000010816">
    <property type="component" value="Chromosome"/>
</dbReference>
<sequence>MSLSQCLTAAMLEVGMRHVARLSFTHEQVAQYCALTGDQNAIHREPAAAQLRFPGIGDIVVPGGLIQTTVSGLFATQLPGDGSLGLTFTPERLRQPVCPGDEILVSLEITRIRGGIVEFDITVDDPNGNRVTSAKAKVLPPDEPYRQWWAAHRP</sequence>
<dbReference type="HOGENOM" id="CLU_1703433_0_0_6"/>
<dbReference type="KEGG" id="tmb:Thimo_3124"/>
<evidence type="ECO:0000313" key="3">
    <source>
        <dbReference type="Proteomes" id="UP000010816"/>
    </source>
</evidence>
<accession>L0H172</accession>
<proteinExistence type="predicted"/>
<dbReference type="eggNOG" id="COG2030">
    <property type="taxonomic scope" value="Bacteria"/>
</dbReference>
<dbReference type="STRING" id="765912.Thimo_3124"/>
<dbReference type="InterPro" id="IPR050965">
    <property type="entry name" value="UPF0336/Enoyl-CoA_hydratase"/>
</dbReference>
<dbReference type="EMBL" id="CP003051">
    <property type="protein sequence ID" value="AGA91807.1"/>
    <property type="molecule type" value="Genomic_DNA"/>
</dbReference>
<dbReference type="PANTHER" id="PTHR43437:SF3">
    <property type="entry name" value="HYDROXYACYL-THIOESTER DEHYDRATASE TYPE 2, MITOCHONDRIAL"/>
    <property type="match status" value="1"/>
</dbReference>
<dbReference type="PANTHER" id="PTHR43437">
    <property type="entry name" value="HYDROXYACYL-THIOESTER DEHYDRATASE TYPE 2, MITOCHONDRIAL-RELATED"/>
    <property type="match status" value="1"/>
</dbReference>
<dbReference type="Gene3D" id="3.10.129.10">
    <property type="entry name" value="Hotdog Thioesterase"/>
    <property type="match status" value="1"/>
</dbReference>
<dbReference type="GO" id="GO:0006633">
    <property type="term" value="P:fatty acid biosynthetic process"/>
    <property type="evidence" value="ECO:0007669"/>
    <property type="project" value="TreeGrafter"/>
</dbReference>
<name>L0H172_9GAMM</name>
<feature type="domain" description="MaoC-like" evidence="1">
    <location>
        <begin position="17"/>
        <end position="114"/>
    </location>
</feature>
<evidence type="ECO:0000259" key="1">
    <source>
        <dbReference type="Pfam" id="PF01575"/>
    </source>
</evidence>
<protein>
    <submittedName>
        <fullName evidence="2">Acyl dehydratase</fullName>
    </submittedName>
</protein>
<dbReference type="InterPro" id="IPR029069">
    <property type="entry name" value="HotDog_dom_sf"/>
</dbReference>
<dbReference type="GO" id="GO:0019171">
    <property type="term" value="F:(3R)-hydroxyacyl-[acyl-carrier-protein] dehydratase activity"/>
    <property type="evidence" value="ECO:0007669"/>
    <property type="project" value="TreeGrafter"/>
</dbReference>
<dbReference type="AlphaFoldDB" id="L0H172"/>
<dbReference type="SUPFAM" id="SSF54637">
    <property type="entry name" value="Thioesterase/thiol ester dehydrase-isomerase"/>
    <property type="match status" value="1"/>
</dbReference>
<evidence type="ECO:0000313" key="2">
    <source>
        <dbReference type="EMBL" id="AGA91807.1"/>
    </source>
</evidence>
<dbReference type="OrthoDB" id="9800237at2"/>
<dbReference type="InterPro" id="IPR002539">
    <property type="entry name" value="MaoC-like_dom"/>
</dbReference>
<dbReference type="RefSeq" id="WP_015281935.1">
    <property type="nucleotide sequence ID" value="NC_019940.1"/>
</dbReference>
<reference evidence="2 3" key="1">
    <citation type="submission" date="2011-09" db="EMBL/GenBank/DDBJ databases">
        <title>Complete sequence of chromosome of Thioflavicoccus mobilis 8321.</title>
        <authorList>
            <consortium name="US DOE Joint Genome Institute"/>
            <person name="Lucas S."/>
            <person name="Han J."/>
            <person name="Lapidus A."/>
            <person name="Cheng J.-F."/>
            <person name="Goodwin L."/>
            <person name="Pitluck S."/>
            <person name="Peters L."/>
            <person name="Ovchinnikova G."/>
            <person name="Lu M."/>
            <person name="Detter J.C."/>
            <person name="Han C."/>
            <person name="Tapia R."/>
            <person name="Land M."/>
            <person name="Hauser L."/>
            <person name="Kyrpides N."/>
            <person name="Ivanova N."/>
            <person name="Pagani I."/>
            <person name="Vogl K."/>
            <person name="Liu Z."/>
            <person name="Imhoff J."/>
            <person name="Thiel V."/>
            <person name="Frigaard N.-U."/>
            <person name="Bryant D."/>
            <person name="Woyke T."/>
        </authorList>
    </citation>
    <scope>NUCLEOTIDE SEQUENCE [LARGE SCALE GENOMIC DNA]</scope>
    <source>
        <strain evidence="2 3">8321</strain>
    </source>
</reference>